<dbReference type="GO" id="GO:0004239">
    <property type="term" value="F:initiator methionyl aminopeptidase activity"/>
    <property type="evidence" value="ECO:0007669"/>
    <property type="project" value="UniProtKB-UniRule"/>
</dbReference>
<feature type="binding site" evidence="6">
    <location>
        <position position="237"/>
    </location>
    <ligand>
        <name>a divalent metal cation</name>
        <dbReference type="ChEBI" id="CHEBI:60240"/>
        <label>2</label>
        <note>catalytic</note>
    </ligand>
</feature>
<dbReference type="Pfam" id="PF00557">
    <property type="entry name" value="Peptidase_M24"/>
    <property type="match status" value="1"/>
</dbReference>
<keyword evidence="3 6" id="KW-0645">Protease</keyword>
<keyword evidence="4 6" id="KW-0479">Metal-binding</keyword>
<dbReference type="GO" id="GO:0006508">
    <property type="term" value="P:proteolysis"/>
    <property type="evidence" value="ECO:0007669"/>
    <property type="project" value="UniProtKB-KW"/>
</dbReference>
<protein>
    <recommendedName>
        <fullName evidence="6 7">Methionine aminopeptidase</fullName>
        <shortName evidence="6">MAP</shortName>
        <shortName evidence="6">MetAP</shortName>
        <ecNumber evidence="6 7">3.4.11.18</ecNumber>
    </recommendedName>
    <alternativeName>
        <fullName evidence="6">Peptidase M</fullName>
    </alternativeName>
</protein>
<dbReference type="EC" id="3.4.11.18" evidence="6 7"/>
<dbReference type="InterPro" id="IPR036005">
    <property type="entry name" value="Creatinase/aminopeptidase-like"/>
</dbReference>
<evidence type="ECO:0000313" key="10">
    <source>
        <dbReference type="Proteomes" id="UP000229112"/>
    </source>
</evidence>
<dbReference type="PRINTS" id="PR00599">
    <property type="entry name" value="MAPEPTIDASE"/>
</dbReference>
<feature type="domain" description="Peptidase M24" evidence="8">
    <location>
        <begin position="10"/>
        <end position="244"/>
    </location>
</feature>
<proteinExistence type="inferred from homology"/>
<feature type="binding site" evidence="6">
    <location>
        <position position="98"/>
    </location>
    <ligand>
        <name>a divalent metal cation</name>
        <dbReference type="ChEBI" id="CHEBI:60240"/>
        <label>1</label>
    </ligand>
</feature>
<dbReference type="HAMAP" id="MF_01974">
    <property type="entry name" value="MetAP_1"/>
    <property type="match status" value="1"/>
</dbReference>
<dbReference type="InterPro" id="IPR001714">
    <property type="entry name" value="Pept_M24_MAP"/>
</dbReference>
<comment type="catalytic activity">
    <reaction evidence="6 7">
        <text>Release of N-terminal amino acids, preferentially methionine, from peptides and arylamides.</text>
        <dbReference type="EC" id="3.4.11.18"/>
    </reaction>
</comment>
<dbReference type="EMBL" id="PFAY01000003">
    <property type="protein sequence ID" value="PIT93338.1"/>
    <property type="molecule type" value="Genomic_DNA"/>
</dbReference>
<keyword evidence="2 6" id="KW-0031">Aminopeptidase</keyword>
<gene>
    <name evidence="6 9" type="primary">map</name>
    <name evidence="9" type="ORF">COU06_00475</name>
</gene>
<feature type="binding site" evidence="6">
    <location>
        <position position="181"/>
    </location>
    <ligand>
        <name>substrate</name>
    </ligand>
</feature>
<dbReference type="Gene3D" id="3.90.230.10">
    <property type="entry name" value="Creatinase/methionine aminopeptidase superfamily"/>
    <property type="match status" value="1"/>
</dbReference>
<comment type="subunit">
    <text evidence="6">Monomer.</text>
</comment>
<accession>A0A2M6WKK7</accession>
<reference evidence="10" key="1">
    <citation type="submission" date="2017-09" db="EMBL/GenBank/DDBJ databases">
        <title>Depth-based differentiation of microbial function through sediment-hosted aquifers and enrichment of novel symbionts in the deep terrestrial subsurface.</title>
        <authorList>
            <person name="Probst A.J."/>
            <person name="Ladd B."/>
            <person name="Jarett J.K."/>
            <person name="Geller-Mcgrath D.E."/>
            <person name="Sieber C.M.K."/>
            <person name="Emerson J.B."/>
            <person name="Anantharaman K."/>
            <person name="Thomas B.C."/>
            <person name="Malmstrom R."/>
            <person name="Stieglmeier M."/>
            <person name="Klingl A."/>
            <person name="Woyke T."/>
            <person name="Ryan C.M."/>
            <person name="Banfield J.F."/>
        </authorList>
    </citation>
    <scope>NUCLEOTIDE SEQUENCE [LARGE SCALE GENOMIC DNA]</scope>
</reference>
<evidence type="ECO:0000256" key="4">
    <source>
        <dbReference type="ARBA" id="ARBA00022723"/>
    </source>
</evidence>
<comment type="similarity">
    <text evidence="6">Belongs to the peptidase M24A family. Methionine aminopeptidase type 1 subfamily.</text>
</comment>
<dbReference type="PANTHER" id="PTHR43330">
    <property type="entry name" value="METHIONINE AMINOPEPTIDASE"/>
    <property type="match status" value="1"/>
</dbReference>
<feature type="binding site" evidence="6">
    <location>
        <position position="174"/>
    </location>
    <ligand>
        <name>a divalent metal cation</name>
        <dbReference type="ChEBI" id="CHEBI:60240"/>
        <label>2</label>
        <note>catalytic</note>
    </ligand>
</feature>
<dbReference type="InterPro" id="IPR000994">
    <property type="entry name" value="Pept_M24"/>
</dbReference>
<dbReference type="InterPro" id="IPR002467">
    <property type="entry name" value="Pept_M24A_MAP1"/>
</dbReference>
<keyword evidence="5 6" id="KW-0378">Hydrolase</keyword>
<dbReference type="AlphaFoldDB" id="A0A2M6WKK7"/>
<comment type="caution">
    <text evidence="9">The sequence shown here is derived from an EMBL/GenBank/DDBJ whole genome shotgun (WGS) entry which is preliminary data.</text>
</comment>
<evidence type="ECO:0000256" key="6">
    <source>
        <dbReference type="HAMAP-Rule" id="MF_01974"/>
    </source>
</evidence>
<comment type="cofactor">
    <cofactor evidence="6">
        <name>Co(2+)</name>
        <dbReference type="ChEBI" id="CHEBI:48828"/>
    </cofactor>
    <cofactor evidence="6">
        <name>Zn(2+)</name>
        <dbReference type="ChEBI" id="CHEBI:29105"/>
    </cofactor>
    <cofactor evidence="6">
        <name>Mn(2+)</name>
        <dbReference type="ChEBI" id="CHEBI:29035"/>
    </cofactor>
    <cofactor evidence="6">
        <name>Fe(2+)</name>
        <dbReference type="ChEBI" id="CHEBI:29033"/>
    </cofactor>
    <text evidence="6">Binds 2 divalent metal cations per subunit. Has a high-affinity and a low affinity metal-binding site. The true nature of the physiological cofactor is under debate. The enzyme is active with cobalt, zinc, manganese or divalent iron ions. Most likely, methionine aminopeptidases function as mononuclear Fe(2+)-metalloproteases under physiological conditions, and the catalytically relevant metal-binding site has been assigned to the histidine-containing high-affinity site.</text>
</comment>
<dbReference type="GO" id="GO:0046872">
    <property type="term" value="F:metal ion binding"/>
    <property type="evidence" value="ECO:0007669"/>
    <property type="project" value="UniProtKB-UniRule"/>
</dbReference>
<evidence type="ECO:0000256" key="2">
    <source>
        <dbReference type="ARBA" id="ARBA00022438"/>
    </source>
</evidence>
<evidence type="ECO:0000256" key="5">
    <source>
        <dbReference type="ARBA" id="ARBA00022801"/>
    </source>
</evidence>
<feature type="binding site" evidence="6">
    <location>
        <position position="81"/>
    </location>
    <ligand>
        <name>substrate</name>
    </ligand>
</feature>
<feature type="binding site" evidence="6">
    <location>
        <position position="109"/>
    </location>
    <ligand>
        <name>a divalent metal cation</name>
        <dbReference type="ChEBI" id="CHEBI:60240"/>
        <label>1</label>
    </ligand>
</feature>
<feature type="binding site" evidence="6">
    <location>
        <position position="237"/>
    </location>
    <ligand>
        <name>a divalent metal cation</name>
        <dbReference type="ChEBI" id="CHEBI:60240"/>
        <label>1</label>
    </ligand>
</feature>
<evidence type="ECO:0000256" key="3">
    <source>
        <dbReference type="ARBA" id="ARBA00022670"/>
    </source>
</evidence>
<evidence type="ECO:0000313" key="9">
    <source>
        <dbReference type="EMBL" id="PIT93338.1"/>
    </source>
</evidence>
<dbReference type="SUPFAM" id="SSF55920">
    <property type="entry name" value="Creatinase/aminopeptidase"/>
    <property type="match status" value="1"/>
</dbReference>
<evidence type="ECO:0000256" key="1">
    <source>
        <dbReference type="ARBA" id="ARBA00002521"/>
    </source>
</evidence>
<sequence>MIKSDNEVKLMRESAKILAEVLTVLESAVAPGVTSNELDRLAYELITKYKAKPSFLGYKPAGAGKPFPATICASNNEVVVHGVPDDKPLKEGDVFSVDCGVYLNGFHSDSALTVIVGGKSDNPNVKKLLEVTNQALLNAINEVREGSTTGDLGYVIEQTIKPTGFSIVSGLTGHGIGKNIHEEPTIFNQGKRGAGMKLRANMVIAIEPMVSLGSPHIYQTTEDGYATEDNSIAAHFEHTILVTEDGSEVLTKR</sequence>
<feature type="binding site" evidence="6">
    <location>
        <position position="207"/>
    </location>
    <ligand>
        <name>a divalent metal cation</name>
        <dbReference type="ChEBI" id="CHEBI:60240"/>
        <label>2</label>
        <note>catalytic</note>
    </ligand>
</feature>
<dbReference type="PANTHER" id="PTHR43330:SF27">
    <property type="entry name" value="METHIONINE AMINOPEPTIDASE"/>
    <property type="match status" value="1"/>
</dbReference>
<dbReference type="NCBIfam" id="TIGR00500">
    <property type="entry name" value="met_pdase_I"/>
    <property type="match status" value="1"/>
</dbReference>
<comment type="function">
    <text evidence="1 6">Removes the N-terminal methionine from nascent proteins. The N-terminal methionine is often cleaved when the second residue in the primary sequence is small and uncharged (Met-Ala-, Cys, Gly, Pro, Ser, Thr, or Val). Requires deformylation of the N(alpha)-formylated initiator methionine before it can be hydrolyzed.</text>
</comment>
<evidence type="ECO:0000259" key="8">
    <source>
        <dbReference type="Pfam" id="PF00557"/>
    </source>
</evidence>
<dbReference type="Proteomes" id="UP000229112">
    <property type="component" value="Unassembled WGS sequence"/>
</dbReference>
<dbReference type="CDD" id="cd01086">
    <property type="entry name" value="MetAP1"/>
    <property type="match status" value="1"/>
</dbReference>
<feature type="binding site" evidence="6">
    <location>
        <position position="109"/>
    </location>
    <ligand>
        <name>a divalent metal cation</name>
        <dbReference type="ChEBI" id="CHEBI:60240"/>
        <label>2</label>
        <note>catalytic</note>
    </ligand>
</feature>
<dbReference type="GO" id="GO:0005829">
    <property type="term" value="C:cytosol"/>
    <property type="evidence" value="ECO:0007669"/>
    <property type="project" value="TreeGrafter"/>
</dbReference>
<name>A0A2M6WKK7_9BACT</name>
<dbReference type="GO" id="GO:0070006">
    <property type="term" value="F:metalloaminopeptidase activity"/>
    <property type="evidence" value="ECO:0007669"/>
    <property type="project" value="UniProtKB-UniRule"/>
</dbReference>
<organism evidence="9 10">
    <name type="scientific">Candidatus Harrisonbacteria bacterium CG10_big_fil_rev_8_21_14_0_10_38_8</name>
    <dbReference type="NCBI Taxonomy" id="1974582"/>
    <lineage>
        <taxon>Bacteria</taxon>
        <taxon>Candidatus Harrisoniibacteriota</taxon>
    </lineage>
</organism>
<evidence type="ECO:0000256" key="7">
    <source>
        <dbReference type="RuleBase" id="RU003653"/>
    </source>
</evidence>